<dbReference type="GO" id="GO:0004222">
    <property type="term" value="F:metalloendopeptidase activity"/>
    <property type="evidence" value="ECO:0007669"/>
    <property type="project" value="InterPro"/>
</dbReference>
<evidence type="ECO:0000256" key="7">
    <source>
        <dbReference type="ARBA" id="ARBA00022741"/>
    </source>
</evidence>
<comment type="similarity">
    <text evidence="16">Belongs to the AAA ATPase family.</text>
</comment>
<evidence type="ECO:0000256" key="4">
    <source>
        <dbReference type="ARBA" id="ARBA00022670"/>
    </source>
</evidence>
<dbReference type="Gene3D" id="3.30.720.210">
    <property type="match status" value="1"/>
</dbReference>
<dbReference type="InterPro" id="IPR003593">
    <property type="entry name" value="AAA+_ATPase"/>
</dbReference>
<dbReference type="InterPro" id="IPR000642">
    <property type="entry name" value="Peptidase_M41"/>
</dbReference>
<feature type="binding site" evidence="15">
    <location>
        <position position="417"/>
    </location>
    <ligand>
        <name>Zn(2+)</name>
        <dbReference type="ChEBI" id="CHEBI:29105"/>
        <note>catalytic</note>
    </ligand>
</feature>
<dbReference type="GO" id="GO:0016887">
    <property type="term" value="F:ATP hydrolysis activity"/>
    <property type="evidence" value="ECO:0007669"/>
    <property type="project" value="UniProtKB-UniRule"/>
</dbReference>
<keyword evidence="10 15" id="KW-0067">ATP-binding</keyword>
<dbReference type="InterPro" id="IPR027417">
    <property type="entry name" value="P-loop_NTPase"/>
</dbReference>
<dbReference type="InterPro" id="IPR041569">
    <property type="entry name" value="AAA_lid_3"/>
</dbReference>
<dbReference type="GO" id="GO:0006508">
    <property type="term" value="P:proteolysis"/>
    <property type="evidence" value="ECO:0007669"/>
    <property type="project" value="UniProtKB-KW"/>
</dbReference>
<keyword evidence="19" id="KW-1185">Reference proteome</keyword>
<dbReference type="PROSITE" id="PS00674">
    <property type="entry name" value="AAA"/>
    <property type="match status" value="1"/>
</dbReference>
<dbReference type="SUPFAM" id="SSF140990">
    <property type="entry name" value="FtsH protease domain-like"/>
    <property type="match status" value="1"/>
</dbReference>
<dbReference type="Pfam" id="PF00004">
    <property type="entry name" value="AAA"/>
    <property type="match status" value="1"/>
</dbReference>
<comment type="function">
    <text evidence="15">Acts as a processive, ATP-dependent zinc metallopeptidase for both cytoplasmic and membrane proteins. Plays a role in the quality control of integral membrane proteins.</text>
</comment>
<keyword evidence="7 15" id="KW-0547">Nucleotide-binding</keyword>
<comment type="similarity">
    <text evidence="2 15">In the C-terminal section; belongs to the peptidase M41 family.</text>
</comment>
<dbReference type="SMART" id="SM00382">
    <property type="entry name" value="AAA"/>
    <property type="match status" value="1"/>
</dbReference>
<dbReference type="GO" id="GO:0030163">
    <property type="term" value="P:protein catabolic process"/>
    <property type="evidence" value="ECO:0007669"/>
    <property type="project" value="UniProtKB-UniRule"/>
</dbReference>
<keyword evidence="6 15" id="KW-0479">Metal-binding</keyword>
<dbReference type="Pfam" id="PF17862">
    <property type="entry name" value="AAA_lid_3"/>
    <property type="match status" value="1"/>
</dbReference>
<evidence type="ECO:0000256" key="12">
    <source>
        <dbReference type="ARBA" id="ARBA00023049"/>
    </source>
</evidence>
<dbReference type="InterPro" id="IPR011546">
    <property type="entry name" value="Pept_M41_FtsH_extracell"/>
</dbReference>
<feature type="binding site" evidence="15">
    <location>
        <begin position="194"/>
        <end position="201"/>
    </location>
    <ligand>
        <name>ATP</name>
        <dbReference type="ChEBI" id="CHEBI:30616"/>
    </ligand>
</feature>
<dbReference type="CDD" id="cd19501">
    <property type="entry name" value="RecA-like_FtsH"/>
    <property type="match status" value="1"/>
</dbReference>
<comment type="subunit">
    <text evidence="15">Homohexamer.</text>
</comment>
<evidence type="ECO:0000256" key="2">
    <source>
        <dbReference type="ARBA" id="ARBA00010044"/>
    </source>
</evidence>
<dbReference type="GO" id="GO:0005886">
    <property type="term" value="C:plasma membrane"/>
    <property type="evidence" value="ECO:0007669"/>
    <property type="project" value="UniProtKB-SubCell"/>
</dbReference>
<keyword evidence="3 15" id="KW-1003">Cell membrane</keyword>
<dbReference type="InterPro" id="IPR005936">
    <property type="entry name" value="FtsH"/>
</dbReference>
<feature type="binding site" evidence="15">
    <location>
        <position position="495"/>
    </location>
    <ligand>
        <name>Zn(2+)</name>
        <dbReference type="ChEBI" id="CHEBI:29105"/>
        <note>catalytic</note>
    </ligand>
</feature>
<evidence type="ECO:0000256" key="3">
    <source>
        <dbReference type="ARBA" id="ARBA00022475"/>
    </source>
</evidence>
<evidence type="ECO:0000256" key="15">
    <source>
        <dbReference type="HAMAP-Rule" id="MF_01458"/>
    </source>
</evidence>
<reference evidence="18 19" key="1">
    <citation type="journal article" date="2018" name="Genome Biol. Evol.">
        <title>Partnering With a Pest: Genomes of Hemlock Woolly Adelgid Symbionts Reveal Atypical Nutritional Provisioning Patterns in Dual-Obligate Bacteria.</title>
        <authorList>
            <person name="Weglarz K.M."/>
            <person name="Havill N.P."/>
            <person name="Burke G.R."/>
            <person name="von Dohlen C.D."/>
        </authorList>
    </citation>
    <scope>NUCLEOTIDE SEQUENCE [LARGE SCALE GENOMIC DNA]</scope>
    <source>
        <strain evidence="18">ENA</strain>
    </source>
</reference>
<dbReference type="InterPro" id="IPR003960">
    <property type="entry name" value="ATPase_AAA_CS"/>
</dbReference>
<evidence type="ECO:0000256" key="10">
    <source>
        <dbReference type="ARBA" id="ARBA00022840"/>
    </source>
</evidence>
<evidence type="ECO:0000313" key="18">
    <source>
        <dbReference type="EMBL" id="AZP36305.1"/>
    </source>
</evidence>
<dbReference type="KEGG" id="aade:C3B56_00201"/>
<dbReference type="InterPro" id="IPR003959">
    <property type="entry name" value="ATPase_AAA_core"/>
</dbReference>
<feature type="transmembrane region" description="Helical" evidence="15">
    <location>
        <begin position="7"/>
        <end position="25"/>
    </location>
</feature>
<proteinExistence type="inferred from homology"/>
<keyword evidence="5 15" id="KW-0812">Transmembrane</keyword>
<evidence type="ECO:0000256" key="1">
    <source>
        <dbReference type="ARBA" id="ARBA00004370"/>
    </source>
</evidence>
<dbReference type="Gene3D" id="1.20.58.760">
    <property type="entry name" value="Peptidase M41"/>
    <property type="match status" value="1"/>
</dbReference>
<evidence type="ECO:0000256" key="11">
    <source>
        <dbReference type="ARBA" id="ARBA00022989"/>
    </source>
</evidence>
<keyword evidence="13 15" id="KW-0472">Membrane</keyword>
<dbReference type="EC" id="3.4.24.-" evidence="15"/>
<keyword evidence="12 15" id="KW-0482">Metalloprotease</keyword>
<comment type="subcellular location">
    <subcellularLocation>
        <location evidence="15">Cell membrane</location>
        <topology evidence="15">Multi-pass membrane protein</topology>
        <orientation evidence="15">Cytoplasmic side</orientation>
    </subcellularLocation>
    <subcellularLocation>
        <location evidence="1">Membrane</location>
    </subcellularLocation>
</comment>
<accession>A0A3Q9CLE6</accession>
<keyword evidence="8 15" id="KW-0378">Hydrolase</keyword>
<dbReference type="RefSeq" id="WP_126071573.1">
    <property type="nucleotide sequence ID" value="NZ_CP026513.1"/>
</dbReference>
<protein>
    <recommendedName>
        <fullName evidence="15">ATP-dependent zinc metalloprotease FtsH</fullName>
        <ecNumber evidence="15">3.4.24.-</ecNumber>
    </recommendedName>
</protein>
<feature type="active site" evidence="15">
    <location>
        <position position="418"/>
    </location>
</feature>
<dbReference type="Gene3D" id="3.40.50.300">
    <property type="entry name" value="P-loop containing nucleotide triphosphate hydrolases"/>
    <property type="match status" value="1"/>
</dbReference>
<dbReference type="InterPro" id="IPR037219">
    <property type="entry name" value="Peptidase_M41-like"/>
</dbReference>
<dbReference type="GO" id="GO:0008270">
    <property type="term" value="F:zinc ion binding"/>
    <property type="evidence" value="ECO:0007669"/>
    <property type="project" value="UniProtKB-UniRule"/>
</dbReference>
<dbReference type="FunFam" id="3.40.50.300:FF:000001">
    <property type="entry name" value="ATP-dependent zinc metalloprotease FtsH"/>
    <property type="match status" value="1"/>
</dbReference>
<organism evidence="18 19">
    <name type="scientific">Candidatus Annandia adelgestsuga</name>
    <dbReference type="NCBI Taxonomy" id="1302411"/>
    <lineage>
        <taxon>Bacteria</taxon>
        <taxon>Pseudomonadati</taxon>
        <taxon>Pseudomonadota</taxon>
        <taxon>Gammaproteobacteria</taxon>
        <taxon>Enterobacterales</taxon>
        <taxon>Enterobacteriaceae</taxon>
        <taxon>Candidatus Annandia</taxon>
    </lineage>
</organism>
<evidence type="ECO:0000256" key="6">
    <source>
        <dbReference type="ARBA" id="ARBA00022723"/>
    </source>
</evidence>
<evidence type="ECO:0000259" key="17">
    <source>
        <dbReference type="SMART" id="SM00382"/>
    </source>
</evidence>
<evidence type="ECO:0000313" key="19">
    <source>
        <dbReference type="Proteomes" id="UP000274458"/>
    </source>
</evidence>
<dbReference type="Gene3D" id="1.10.8.60">
    <property type="match status" value="1"/>
</dbReference>
<dbReference type="GO" id="GO:0005524">
    <property type="term" value="F:ATP binding"/>
    <property type="evidence" value="ECO:0007669"/>
    <property type="project" value="UniProtKB-UniRule"/>
</dbReference>
<dbReference type="SUPFAM" id="SSF52540">
    <property type="entry name" value="P-loop containing nucleoside triphosphate hydrolases"/>
    <property type="match status" value="1"/>
</dbReference>
<dbReference type="GO" id="GO:0004176">
    <property type="term" value="F:ATP-dependent peptidase activity"/>
    <property type="evidence" value="ECO:0007669"/>
    <property type="project" value="InterPro"/>
</dbReference>
<dbReference type="OrthoDB" id="9809379at2"/>
<evidence type="ECO:0000256" key="5">
    <source>
        <dbReference type="ARBA" id="ARBA00022692"/>
    </source>
</evidence>
<dbReference type="FunFam" id="1.20.58.760:FF:000001">
    <property type="entry name" value="ATP-dependent zinc metalloprotease FtsH"/>
    <property type="match status" value="1"/>
</dbReference>
<sequence length="598" mass="68380">MKQIIKNFILWLIILFFSISVFYKYNLIRNFSHKVDYSTFLVELNSNKIKYVTIQNRKIKFIENNNNKYNTYIPFHDSKLLYLLISKNVRIVGNPKILPGILFSIFISWFPIFLFILSWVIILKKFQKNNKSNISFSKNKAKLFLSNNINITLKDVAGCDEAKEEIKDIIDFLKDPYKFQKLGAIIPKGILMVGPTGTGKTLLAKAIAGESKVPFFNISGSDFVEMFVGVGASRVRNMFKEAKKKEPCIIFIDEIDTVGRQRSYNNFNGSNDEREQTLNQMLVEMDGFDKNQGIIVIGATNRPHILDKALLRPGRFDRKISIDLPNVYGREQILKIHFINKSIDKNIDIFSIAKNTPGFSGADLANLVNEAILLAVRQKKEVVSIEHFETAKDKIIMGVEKKSLVITNKQKECTAFHESGHVIVGYLMPEHDPIHKVTIIPRGDALGMTFFTQRCDVVSVNKQKLESRIAALYGGRVAEEIIYGKNYVSTGSSNDIKVATNLARDMVTKWGFSNRLGPLFCAEKDNNFIFENTKIRTISNITNNIIDEEIKLFINKNYNIARKILNNNIDILKKMKDSLLKYETIDAVHIKKIMTRKK</sequence>
<evidence type="ECO:0000256" key="9">
    <source>
        <dbReference type="ARBA" id="ARBA00022833"/>
    </source>
</evidence>
<gene>
    <name evidence="15 18" type="primary">ftsH</name>
    <name evidence="18" type="ORF">C3B56_00201</name>
</gene>
<evidence type="ECO:0000256" key="14">
    <source>
        <dbReference type="ARBA" id="ARBA00061570"/>
    </source>
</evidence>
<evidence type="ECO:0000256" key="16">
    <source>
        <dbReference type="RuleBase" id="RU003651"/>
    </source>
</evidence>
<dbReference type="NCBIfam" id="TIGR01241">
    <property type="entry name" value="FtsH_fam"/>
    <property type="match status" value="1"/>
</dbReference>
<comment type="similarity">
    <text evidence="14 15">In the central section; belongs to the AAA ATPase family.</text>
</comment>
<dbReference type="Pfam" id="PF01434">
    <property type="entry name" value="Peptidase_M41"/>
    <property type="match status" value="1"/>
</dbReference>
<name>A0A3Q9CLE6_9ENTR</name>
<evidence type="ECO:0000256" key="13">
    <source>
        <dbReference type="ARBA" id="ARBA00023136"/>
    </source>
</evidence>
<dbReference type="Proteomes" id="UP000274458">
    <property type="component" value="Chromosome"/>
</dbReference>
<keyword evidence="9 15" id="KW-0862">Zinc</keyword>
<feature type="domain" description="AAA+ ATPase" evidence="17">
    <location>
        <begin position="186"/>
        <end position="326"/>
    </location>
</feature>
<feature type="binding site" evidence="15">
    <location>
        <position position="421"/>
    </location>
    <ligand>
        <name>Zn(2+)</name>
        <dbReference type="ChEBI" id="CHEBI:29105"/>
        <note>catalytic</note>
    </ligand>
</feature>
<dbReference type="HAMAP" id="MF_01458">
    <property type="entry name" value="FtsH"/>
    <property type="match status" value="1"/>
</dbReference>
<keyword evidence="4 15" id="KW-0645">Protease</keyword>
<keyword evidence="11 15" id="KW-1133">Transmembrane helix</keyword>
<dbReference type="EMBL" id="CP026513">
    <property type="protein sequence ID" value="AZP36305.1"/>
    <property type="molecule type" value="Genomic_DNA"/>
</dbReference>
<dbReference type="PANTHER" id="PTHR23076:SF97">
    <property type="entry name" value="ATP-DEPENDENT ZINC METALLOPROTEASE YME1L1"/>
    <property type="match status" value="1"/>
</dbReference>
<dbReference type="FunFam" id="1.10.8.60:FF:000001">
    <property type="entry name" value="ATP-dependent zinc metalloprotease FtsH"/>
    <property type="match status" value="1"/>
</dbReference>
<feature type="transmembrane region" description="Helical" evidence="15">
    <location>
        <begin position="97"/>
        <end position="122"/>
    </location>
</feature>
<evidence type="ECO:0000256" key="8">
    <source>
        <dbReference type="ARBA" id="ARBA00022801"/>
    </source>
</evidence>
<dbReference type="AlphaFoldDB" id="A0A3Q9CLE6"/>
<dbReference type="Pfam" id="PF06480">
    <property type="entry name" value="FtsH_ext"/>
    <property type="match status" value="1"/>
</dbReference>
<comment type="cofactor">
    <cofactor evidence="15">
        <name>Zn(2+)</name>
        <dbReference type="ChEBI" id="CHEBI:29105"/>
    </cofactor>
    <text evidence="15">Binds 1 zinc ion per subunit.</text>
</comment>
<dbReference type="PANTHER" id="PTHR23076">
    <property type="entry name" value="METALLOPROTEASE M41 FTSH"/>
    <property type="match status" value="1"/>
</dbReference>